<dbReference type="STRING" id="121845.A0A1S3DF28"/>
<dbReference type="Gene3D" id="3.60.20.10">
    <property type="entry name" value="Glutamine Phosphoribosylpyrophosphate, subunit 1, domain 1"/>
    <property type="match status" value="1"/>
</dbReference>
<dbReference type="InterPro" id="IPR001353">
    <property type="entry name" value="Proteasome_sua/b"/>
</dbReference>
<organism evidence="1 2">
    <name type="scientific">Diaphorina citri</name>
    <name type="common">Asian citrus psyllid</name>
    <dbReference type="NCBI Taxonomy" id="121845"/>
    <lineage>
        <taxon>Eukaryota</taxon>
        <taxon>Metazoa</taxon>
        <taxon>Ecdysozoa</taxon>
        <taxon>Arthropoda</taxon>
        <taxon>Hexapoda</taxon>
        <taxon>Insecta</taxon>
        <taxon>Pterygota</taxon>
        <taxon>Neoptera</taxon>
        <taxon>Paraneoptera</taxon>
        <taxon>Hemiptera</taxon>
        <taxon>Sternorrhyncha</taxon>
        <taxon>Psylloidea</taxon>
        <taxon>Psyllidae</taxon>
        <taxon>Diaphorininae</taxon>
        <taxon>Diaphorina</taxon>
    </lineage>
</organism>
<name>A0A1S3DF28_DIACI</name>
<dbReference type="InterPro" id="IPR029055">
    <property type="entry name" value="Ntn_hydrolases_N"/>
</dbReference>
<keyword evidence="2" id="KW-0647">Proteasome</keyword>
<dbReference type="SUPFAM" id="SSF56235">
    <property type="entry name" value="N-terminal nucleophile aminohydrolases (Ntn hydrolases)"/>
    <property type="match status" value="1"/>
</dbReference>
<evidence type="ECO:0000313" key="1">
    <source>
        <dbReference type="Proteomes" id="UP000079169"/>
    </source>
</evidence>
<accession>A0A1S3DF28</accession>
<dbReference type="GO" id="GO:0005839">
    <property type="term" value="C:proteasome core complex"/>
    <property type="evidence" value="ECO:0007669"/>
    <property type="project" value="InterPro"/>
</dbReference>
<gene>
    <name evidence="2" type="primary">LOC103517405</name>
</gene>
<dbReference type="KEGG" id="dci:103517405"/>
<sequence length="183" mass="20992">MVACDTILSNPQSLIIVKNNLTKYHLLQDNFLLITTGVFSDVRVLIRFIKAEMQLHEMRFGKEYSHHELVHKIRMILAEHFTWEPMQIIATYYNEKDGAQIKVLDGAKDIQSVNYVGQGMLGTEVCTSCIQPIYRPNLTEDQAYLIMLESMKILMTRVPINFPVIKVVVVNKLGVQERPDILG</sequence>
<dbReference type="Pfam" id="PF00227">
    <property type="entry name" value="Proteasome"/>
    <property type="match status" value="1"/>
</dbReference>
<dbReference type="GeneID" id="103517405"/>
<proteinExistence type="predicted"/>
<dbReference type="Proteomes" id="UP000079169">
    <property type="component" value="Unplaced"/>
</dbReference>
<dbReference type="RefSeq" id="XP_008480659.1">
    <property type="nucleotide sequence ID" value="XM_008482437.1"/>
</dbReference>
<evidence type="ECO:0000313" key="2">
    <source>
        <dbReference type="RefSeq" id="XP_008480659.1"/>
    </source>
</evidence>
<protein>
    <submittedName>
        <fullName evidence="2">Probable proteasome subunit beta type-4</fullName>
    </submittedName>
</protein>
<reference evidence="2" key="1">
    <citation type="submission" date="2025-08" db="UniProtKB">
        <authorList>
            <consortium name="RefSeq"/>
        </authorList>
    </citation>
    <scope>IDENTIFICATION</scope>
</reference>
<keyword evidence="1" id="KW-1185">Reference proteome</keyword>
<dbReference type="PaxDb" id="121845-A0A1S3DF28"/>
<dbReference type="GO" id="GO:0051603">
    <property type="term" value="P:proteolysis involved in protein catabolic process"/>
    <property type="evidence" value="ECO:0007669"/>
    <property type="project" value="InterPro"/>
</dbReference>
<dbReference type="AlphaFoldDB" id="A0A1S3DF28"/>